<keyword evidence="1" id="KW-0472">Membrane</keyword>
<evidence type="ECO:0000256" key="1">
    <source>
        <dbReference type="SAM" id="Phobius"/>
    </source>
</evidence>
<dbReference type="VEuPathDB" id="ToxoDB:BESB_024910"/>
<comment type="caution">
    <text evidence="2">The sequence shown here is derived from an EMBL/GenBank/DDBJ whole genome shotgun (WGS) entry which is preliminary data.</text>
</comment>
<keyword evidence="3" id="KW-1185">Reference proteome</keyword>
<name>A0A2A9M0M6_BESBE</name>
<dbReference type="Proteomes" id="UP000224006">
    <property type="component" value="Unassembled WGS sequence"/>
</dbReference>
<organism evidence="2 3">
    <name type="scientific">Besnoitia besnoiti</name>
    <name type="common">Apicomplexan protozoan</name>
    <dbReference type="NCBI Taxonomy" id="94643"/>
    <lineage>
        <taxon>Eukaryota</taxon>
        <taxon>Sar</taxon>
        <taxon>Alveolata</taxon>
        <taxon>Apicomplexa</taxon>
        <taxon>Conoidasida</taxon>
        <taxon>Coccidia</taxon>
        <taxon>Eucoccidiorida</taxon>
        <taxon>Eimeriorina</taxon>
        <taxon>Sarcocystidae</taxon>
        <taxon>Besnoitia</taxon>
    </lineage>
</organism>
<dbReference type="GeneID" id="40307551"/>
<evidence type="ECO:0000313" key="2">
    <source>
        <dbReference type="EMBL" id="PFH31525.1"/>
    </source>
</evidence>
<evidence type="ECO:0000313" key="3">
    <source>
        <dbReference type="Proteomes" id="UP000224006"/>
    </source>
</evidence>
<feature type="transmembrane region" description="Helical" evidence="1">
    <location>
        <begin position="104"/>
        <end position="123"/>
    </location>
</feature>
<keyword evidence="1" id="KW-1133">Transmembrane helix</keyword>
<proteinExistence type="predicted"/>
<dbReference type="RefSeq" id="XP_029215534.1">
    <property type="nucleotide sequence ID" value="XM_029361179.1"/>
</dbReference>
<keyword evidence="1" id="KW-0812">Transmembrane</keyword>
<dbReference type="EMBL" id="NWUJ01000014">
    <property type="protein sequence ID" value="PFH31525.1"/>
    <property type="molecule type" value="Genomic_DNA"/>
</dbReference>
<gene>
    <name evidence="2" type="ORF">BESB_024910</name>
</gene>
<reference evidence="2 3" key="1">
    <citation type="submission" date="2017-09" db="EMBL/GenBank/DDBJ databases">
        <title>Genome sequencing of Besnoitia besnoiti strain Bb-Ger1.</title>
        <authorList>
            <person name="Schares G."/>
            <person name="Venepally P."/>
            <person name="Lorenzi H.A."/>
        </authorList>
    </citation>
    <scope>NUCLEOTIDE SEQUENCE [LARGE SCALE GENOMIC DNA]</scope>
    <source>
        <strain evidence="2 3">Bb-Ger1</strain>
    </source>
</reference>
<evidence type="ECO:0008006" key="4">
    <source>
        <dbReference type="Google" id="ProtNLM"/>
    </source>
</evidence>
<dbReference type="AlphaFoldDB" id="A0A2A9M0M6"/>
<sequence length="241" mass="26620">MTLHRSNVSTSATRFRFAVHCGRPPPSQLWYQTEYGRMDGLWRLTNAPTADQADVPSIGEALARRSERKMQPPKIPVALDGCPILHAKAQEVLRSREELFRTRVYLRVGVVTGLLAFALFASGSPSPAAPFPASASLWRHPPPERSLAWHCRMGAKESHAAEGAPKVDAETASKKAKLWQTEAHASWGSALPTALHFPARFHPSRRDFSQSLPSQRQRCSSLCTTIKHCRLPRACEPLGGV</sequence>
<accession>A0A2A9M0M6</accession>
<dbReference type="KEGG" id="bbes:BESB_024910"/>
<protein>
    <recommendedName>
        <fullName evidence="4">Transmembrane protein</fullName>
    </recommendedName>
</protein>